<proteinExistence type="predicted"/>
<name>A0AA35TRZ4_GEOBA</name>
<feature type="domain" description="ABM" evidence="1">
    <location>
        <begin position="6"/>
        <end position="62"/>
    </location>
</feature>
<comment type="caution">
    <text evidence="2">The sequence shown here is derived from an EMBL/GenBank/DDBJ whole genome shotgun (WGS) entry which is preliminary data.</text>
</comment>
<reference evidence="2" key="1">
    <citation type="submission" date="2023-03" db="EMBL/GenBank/DDBJ databases">
        <authorList>
            <person name="Steffen K."/>
            <person name="Cardenas P."/>
        </authorList>
    </citation>
    <scope>NUCLEOTIDE SEQUENCE</scope>
</reference>
<dbReference type="Proteomes" id="UP001174909">
    <property type="component" value="Unassembled WGS sequence"/>
</dbReference>
<dbReference type="InterPro" id="IPR007138">
    <property type="entry name" value="ABM_dom"/>
</dbReference>
<accession>A0AA35TRZ4</accession>
<evidence type="ECO:0000313" key="2">
    <source>
        <dbReference type="EMBL" id="CAI8052681.1"/>
    </source>
</evidence>
<protein>
    <recommendedName>
        <fullName evidence="1">ABM domain-containing protein</fullName>
    </recommendedName>
</protein>
<evidence type="ECO:0000313" key="3">
    <source>
        <dbReference type="Proteomes" id="UP001174909"/>
    </source>
</evidence>
<sequence length="95" mass="11214">MVWGKLRPGSWEEYERHYHERLASSAGNIQGLKERQLLRGTEDPDEGISVSIWETLDDLRAYEVGAFRQNVAREMEHLYRGEYWVKHFEISSTDT</sequence>
<dbReference type="EMBL" id="CASHTH010004032">
    <property type="protein sequence ID" value="CAI8052681.1"/>
    <property type="molecule type" value="Genomic_DNA"/>
</dbReference>
<evidence type="ECO:0000259" key="1">
    <source>
        <dbReference type="Pfam" id="PF03992"/>
    </source>
</evidence>
<dbReference type="Gene3D" id="3.30.70.100">
    <property type="match status" value="1"/>
</dbReference>
<keyword evidence="3" id="KW-1185">Reference proteome</keyword>
<organism evidence="2 3">
    <name type="scientific">Geodia barretti</name>
    <name type="common">Barrett's horny sponge</name>
    <dbReference type="NCBI Taxonomy" id="519541"/>
    <lineage>
        <taxon>Eukaryota</taxon>
        <taxon>Metazoa</taxon>
        <taxon>Porifera</taxon>
        <taxon>Demospongiae</taxon>
        <taxon>Heteroscleromorpha</taxon>
        <taxon>Tetractinellida</taxon>
        <taxon>Astrophorina</taxon>
        <taxon>Geodiidae</taxon>
        <taxon>Geodia</taxon>
    </lineage>
</organism>
<gene>
    <name evidence="2" type="ORF">GBAR_LOCUS28813</name>
</gene>
<dbReference type="SUPFAM" id="SSF54909">
    <property type="entry name" value="Dimeric alpha+beta barrel"/>
    <property type="match status" value="1"/>
</dbReference>
<dbReference type="Pfam" id="PF03992">
    <property type="entry name" value="ABM"/>
    <property type="match status" value="1"/>
</dbReference>
<dbReference type="InterPro" id="IPR011008">
    <property type="entry name" value="Dimeric_a/b-barrel"/>
</dbReference>
<dbReference type="AlphaFoldDB" id="A0AA35TRZ4"/>